<keyword evidence="3" id="KW-1185">Reference proteome</keyword>
<keyword evidence="1" id="KW-0732">Signal</keyword>
<dbReference type="Proteomes" id="UP000027466">
    <property type="component" value="Unassembled WGS sequence"/>
</dbReference>
<dbReference type="AlphaFoldDB" id="A0A069PZ57"/>
<protein>
    <recommendedName>
        <fullName evidence="4">DUF4148 domain-containing protein</fullName>
    </recommendedName>
</protein>
<accession>A0A069PZ57</accession>
<name>A0A069PZ57_9BURK</name>
<comment type="caution">
    <text evidence="2">The sequence shown here is derived from an EMBL/GenBank/DDBJ whole genome shotgun (WGS) entry which is preliminary data.</text>
</comment>
<evidence type="ECO:0008006" key="4">
    <source>
        <dbReference type="Google" id="ProtNLM"/>
    </source>
</evidence>
<feature type="signal peptide" evidence="1">
    <location>
        <begin position="1"/>
        <end position="20"/>
    </location>
</feature>
<evidence type="ECO:0000256" key="1">
    <source>
        <dbReference type="SAM" id="SignalP"/>
    </source>
</evidence>
<evidence type="ECO:0000313" key="3">
    <source>
        <dbReference type="Proteomes" id="UP000027466"/>
    </source>
</evidence>
<feature type="chain" id="PRO_5007372531" description="DUF4148 domain-containing protein" evidence="1">
    <location>
        <begin position="21"/>
        <end position="88"/>
    </location>
</feature>
<proteinExistence type="predicted"/>
<sequence length="88" mass="9426">MKMSIAVALFGFMAATSAFAQSSTQPEASPTTNVTTVASVNLDQTGQWVPPDSLAIAPETRAQVYHELVKAEKDGQLAYLDSTLYAHH</sequence>
<dbReference type="EMBL" id="JFHC01000013">
    <property type="protein sequence ID" value="KDR42741.1"/>
    <property type="molecule type" value="Genomic_DNA"/>
</dbReference>
<gene>
    <name evidence="2" type="ORF">BG61_06205</name>
</gene>
<organism evidence="2 3">
    <name type="scientific">Caballeronia glathei</name>
    <dbReference type="NCBI Taxonomy" id="60547"/>
    <lineage>
        <taxon>Bacteria</taxon>
        <taxon>Pseudomonadati</taxon>
        <taxon>Pseudomonadota</taxon>
        <taxon>Betaproteobacteria</taxon>
        <taxon>Burkholderiales</taxon>
        <taxon>Burkholderiaceae</taxon>
        <taxon>Caballeronia</taxon>
    </lineage>
</organism>
<reference evidence="2 3" key="1">
    <citation type="submission" date="2014-03" db="EMBL/GenBank/DDBJ databases">
        <title>Draft Genome Sequences of Four Burkholderia Strains.</title>
        <authorList>
            <person name="Liu X.Y."/>
            <person name="Li C.X."/>
            <person name="Xu J.H."/>
        </authorList>
    </citation>
    <scope>NUCLEOTIDE SEQUENCE [LARGE SCALE GENOMIC DNA]</scope>
    <source>
        <strain evidence="2 3">DSM 50014</strain>
    </source>
</reference>
<evidence type="ECO:0000313" key="2">
    <source>
        <dbReference type="EMBL" id="KDR42741.1"/>
    </source>
</evidence>